<protein>
    <submittedName>
        <fullName evidence="1">Uncharacterized protein</fullName>
    </submittedName>
</protein>
<dbReference type="AlphaFoldDB" id="A0A6G7J8V2"/>
<accession>A0A6G7J8V2</accession>
<dbReference type="EMBL" id="CP049616">
    <property type="protein sequence ID" value="QII46988.1"/>
    <property type="molecule type" value="Genomic_DNA"/>
</dbReference>
<evidence type="ECO:0000313" key="2">
    <source>
        <dbReference type="Proteomes" id="UP000502928"/>
    </source>
</evidence>
<gene>
    <name evidence="1" type="ORF">GVT53_20650</name>
</gene>
<dbReference type="KEGG" id="mut:GVT53_20650"/>
<name>A0A6G7J8V2_9FLAO</name>
<proteinExistence type="predicted"/>
<dbReference type="Proteomes" id="UP000502928">
    <property type="component" value="Chromosome"/>
</dbReference>
<keyword evidence="2" id="KW-1185">Reference proteome</keyword>
<sequence length="81" mass="8527">MSTDGGSNFVPIADGSEYTGTQTANLTLTTPDTSLNGYIYRVLVSNNGGSCPPLASDEALLTVKTGRVITNRGVTYRVNKN</sequence>
<dbReference type="RefSeq" id="WP_166250328.1">
    <property type="nucleotide sequence ID" value="NZ_CP049616.1"/>
</dbReference>
<organism evidence="1 2">
    <name type="scientific">Flagellimonas oceani</name>
    <dbReference type="NCBI Taxonomy" id="2698672"/>
    <lineage>
        <taxon>Bacteria</taxon>
        <taxon>Pseudomonadati</taxon>
        <taxon>Bacteroidota</taxon>
        <taxon>Flavobacteriia</taxon>
        <taxon>Flavobacteriales</taxon>
        <taxon>Flavobacteriaceae</taxon>
        <taxon>Flagellimonas</taxon>
    </lineage>
</organism>
<reference evidence="1 2" key="1">
    <citation type="submission" date="2020-02" db="EMBL/GenBank/DDBJ databases">
        <title>Complete genome of Muricauda sp. 501str8.</title>
        <authorList>
            <person name="Dong B."/>
            <person name="Zhu S."/>
            <person name="Yang J."/>
            <person name="Chen J."/>
        </authorList>
    </citation>
    <scope>NUCLEOTIDE SEQUENCE [LARGE SCALE GENOMIC DNA]</scope>
    <source>
        <strain evidence="1 2">501str8</strain>
    </source>
</reference>
<evidence type="ECO:0000313" key="1">
    <source>
        <dbReference type="EMBL" id="QII46988.1"/>
    </source>
</evidence>